<feature type="region of interest" description="Disordered" evidence="13">
    <location>
        <begin position="679"/>
        <end position="739"/>
    </location>
</feature>
<evidence type="ECO:0000256" key="7">
    <source>
        <dbReference type="ARBA" id="ARBA00022723"/>
    </source>
</evidence>
<comment type="subcellular location">
    <subcellularLocation>
        <location evidence="2">Membrane</location>
        <topology evidence="2">Multi-pass membrane protein</topology>
    </subcellularLocation>
</comment>
<evidence type="ECO:0000256" key="9">
    <source>
        <dbReference type="ARBA" id="ARBA00022786"/>
    </source>
</evidence>
<keyword evidence="8" id="KW-0863">Zinc-finger</keyword>
<accession>A0A4S2MJQ6</accession>
<feature type="region of interest" description="Disordered" evidence="13">
    <location>
        <begin position="1"/>
        <end position="21"/>
    </location>
</feature>
<dbReference type="InterPro" id="IPR013083">
    <property type="entry name" value="Znf_RING/FYVE/PHD"/>
</dbReference>
<feature type="transmembrane region" description="Helical" evidence="14">
    <location>
        <begin position="1118"/>
        <end position="1136"/>
    </location>
</feature>
<feature type="domain" description="RING-CH-type" evidence="15">
    <location>
        <begin position="15"/>
        <end position="76"/>
    </location>
</feature>
<dbReference type="PANTHER" id="PTHR13145:SF0">
    <property type="entry name" value="E3 UBIQUITIN-PROTEIN LIGASE MARCHF6"/>
    <property type="match status" value="1"/>
</dbReference>
<feature type="compositionally biased region" description="Polar residues" evidence="13">
    <location>
        <begin position="1"/>
        <end position="12"/>
    </location>
</feature>
<evidence type="ECO:0000256" key="8">
    <source>
        <dbReference type="ARBA" id="ARBA00022771"/>
    </source>
</evidence>
<dbReference type="EMBL" id="ML220159">
    <property type="protein sequence ID" value="TGZ77112.1"/>
    <property type="molecule type" value="Genomic_DNA"/>
</dbReference>
<protein>
    <recommendedName>
        <fullName evidence="4">RING-type E3 ubiquitin transferase</fullName>
        <ecNumber evidence="4">2.3.2.27</ecNumber>
    </recommendedName>
</protein>
<dbReference type="SUPFAM" id="SSF57850">
    <property type="entry name" value="RING/U-box"/>
    <property type="match status" value="1"/>
</dbReference>
<feature type="compositionally biased region" description="Low complexity" evidence="13">
    <location>
        <begin position="442"/>
        <end position="456"/>
    </location>
</feature>
<keyword evidence="5" id="KW-0808">Transferase</keyword>
<evidence type="ECO:0000256" key="2">
    <source>
        <dbReference type="ARBA" id="ARBA00004141"/>
    </source>
</evidence>
<dbReference type="Pfam" id="PF23113">
    <property type="entry name" value="MARCHF6_C"/>
    <property type="match status" value="1"/>
</dbReference>
<proteinExistence type="predicted"/>
<evidence type="ECO:0000256" key="12">
    <source>
        <dbReference type="ARBA" id="ARBA00023136"/>
    </source>
</evidence>
<evidence type="ECO:0000256" key="6">
    <source>
        <dbReference type="ARBA" id="ARBA00022692"/>
    </source>
</evidence>
<dbReference type="CDD" id="cd16702">
    <property type="entry name" value="RING_CH-C4HC3_MARCH6"/>
    <property type="match status" value="1"/>
</dbReference>
<organism evidence="16 17">
    <name type="scientific">Ascodesmis nigricans</name>
    <dbReference type="NCBI Taxonomy" id="341454"/>
    <lineage>
        <taxon>Eukaryota</taxon>
        <taxon>Fungi</taxon>
        <taxon>Dikarya</taxon>
        <taxon>Ascomycota</taxon>
        <taxon>Pezizomycotina</taxon>
        <taxon>Pezizomycetes</taxon>
        <taxon>Pezizales</taxon>
        <taxon>Ascodesmidaceae</taxon>
        <taxon>Ascodesmis</taxon>
    </lineage>
</organism>
<dbReference type="InterPro" id="IPR011016">
    <property type="entry name" value="Znf_RING-CH"/>
</dbReference>
<dbReference type="STRING" id="341454.A0A4S2MJQ6"/>
<dbReference type="GO" id="GO:0061630">
    <property type="term" value="F:ubiquitin protein ligase activity"/>
    <property type="evidence" value="ECO:0007669"/>
    <property type="project" value="UniProtKB-EC"/>
</dbReference>
<feature type="region of interest" description="Disordered" evidence="13">
    <location>
        <begin position="279"/>
        <end position="308"/>
    </location>
</feature>
<evidence type="ECO:0000256" key="5">
    <source>
        <dbReference type="ARBA" id="ARBA00022679"/>
    </source>
</evidence>
<keyword evidence="7" id="KW-0479">Metal-binding</keyword>
<dbReference type="InterPro" id="IPR056521">
    <property type="entry name" value="MARCHF6-like_C"/>
</dbReference>
<feature type="region of interest" description="Disordered" evidence="13">
    <location>
        <begin position="356"/>
        <end position="627"/>
    </location>
</feature>
<feature type="compositionally biased region" description="Acidic residues" evidence="13">
    <location>
        <begin position="295"/>
        <end position="308"/>
    </location>
</feature>
<feature type="compositionally biased region" description="Low complexity" evidence="13">
    <location>
        <begin position="368"/>
        <end position="377"/>
    </location>
</feature>
<comment type="catalytic activity">
    <reaction evidence="1">
        <text>S-ubiquitinyl-[E2 ubiquitin-conjugating enzyme]-L-cysteine + [acceptor protein]-L-lysine = [E2 ubiquitin-conjugating enzyme]-L-cysteine + N(6)-ubiquitinyl-[acceptor protein]-L-lysine.</text>
        <dbReference type="EC" id="2.3.2.27"/>
    </reaction>
</comment>
<feature type="transmembrane region" description="Helical" evidence="14">
    <location>
        <begin position="1381"/>
        <end position="1404"/>
    </location>
</feature>
<feature type="compositionally biased region" description="Acidic residues" evidence="13">
    <location>
        <begin position="582"/>
        <end position="591"/>
    </location>
</feature>
<feature type="transmembrane region" description="Helical" evidence="14">
    <location>
        <begin position="821"/>
        <end position="840"/>
    </location>
</feature>
<dbReference type="FunFam" id="3.30.40.10:FF:000287">
    <property type="entry name" value="RING finger membrane protein"/>
    <property type="match status" value="1"/>
</dbReference>
<dbReference type="SMART" id="SM00744">
    <property type="entry name" value="RINGv"/>
    <property type="match status" value="1"/>
</dbReference>
<evidence type="ECO:0000256" key="4">
    <source>
        <dbReference type="ARBA" id="ARBA00012483"/>
    </source>
</evidence>
<gene>
    <name evidence="16" type="ORF">EX30DRAFT_398788</name>
</gene>
<keyword evidence="12 14" id="KW-0472">Membrane</keyword>
<keyword evidence="9" id="KW-0833">Ubl conjugation pathway</keyword>
<keyword evidence="11 14" id="KW-1133">Transmembrane helix</keyword>
<feature type="compositionally biased region" description="Low complexity" evidence="13">
    <location>
        <begin position="535"/>
        <end position="547"/>
    </location>
</feature>
<dbReference type="GO" id="GO:0005789">
    <property type="term" value="C:endoplasmic reticulum membrane"/>
    <property type="evidence" value="ECO:0007669"/>
    <property type="project" value="TreeGrafter"/>
</dbReference>
<dbReference type="Proteomes" id="UP000298138">
    <property type="component" value="Unassembled WGS sequence"/>
</dbReference>
<feature type="compositionally biased region" description="Basic and acidic residues" evidence="13">
    <location>
        <begin position="479"/>
        <end position="489"/>
    </location>
</feature>
<evidence type="ECO:0000313" key="16">
    <source>
        <dbReference type="EMBL" id="TGZ77112.1"/>
    </source>
</evidence>
<comment type="pathway">
    <text evidence="3">Protein modification; protein ubiquitination.</text>
</comment>
<dbReference type="Pfam" id="PF12906">
    <property type="entry name" value="RINGv"/>
    <property type="match status" value="1"/>
</dbReference>
<feature type="transmembrane region" description="Helical" evidence="14">
    <location>
        <begin position="106"/>
        <end position="125"/>
    </location>
</feature>
<evidence type="ECO:0000256" key="3">
    <source>
        <dbReference type="ARBA" id="ARBA00004906"/>
    </source>
</evidence>
<reference evidence="16 17" key="1">
    <citation type="submission" date="2019-04" db="EMBL/GenBank/DDBJ databases">
        <title>Comparative genomics and transcriptomics to analyze fruiting body development in filamentous ascomycetes.</title>
        <authorList>
            <consortium name="DOE Joint Genome Institute"/>
            <person name="Lutkenhaus R."/>
            <person name="Traeger S."/>
            <person name="Breuer J."/>
            <person name="Kuo A."/>
            <person name="Lipzen A."/>
            <person name="Pangilinan J."/>
            <person name="Dilworth D."/>
            <person name="Sandor L."/>
            <person name="Poggeler S."/>
            <person name="Barry K."/>
            <person name="Grigoriev I.V."/>
            <person name="Nowrousian M."/>
        </authorList>
    </citation>
    <scope>NUCLEOTIDE SEQUENCE [LARGE SCALE GENOMIC DNA]</scope>
    <source>
        <strain evidence="16 17">CBS 389.68</strain>
    </source>
</reference>
<dbReference type="InParanoid" id="A0A4S2MJQ6"/>
<feature type="transmembrane region" description="Helical" evidence="14">
    <location>
        <begin position="788"/>
        <end position="809"/>
    </location>
</feature>
<evidence type="ECO:0000256" key="14">
    <source>
        <dbReference type="SAM" id="Phobius"/>
    </source>
</evidence>
<feature type="transmembrane region" description="Helical" evidence="14">
    <location>
        <begin position="1483"/>
        <end position="1508"/>
    </location>
</feature>
<dbReference type="Gene3D" id="3.30.40.10">
    <property type="entry name" value="Zinc/RING finger domain, C3HC4 (zinc finger)"/>
    <property type="match status" value="1"/>
</dbReference>
<feature type="transmembrane region" description="Helical" evidence="14">
    <location>
        <begin position="1071"/>
        <end position="1098"/>
    </location>
</feature>
<dbReference type="GO" id="GO:0036503">
    <property type="term" value="P:ERAD pathway"/>
    <property type="evidence" value="ECO:0007669"/>
    <property type="project" value="TreeGrafter"/>
</dbReference>
<feature type="compositionally biased region" description="Pro residues" evidence="13">
    <location>
        <begin position="713"/>
        <end position="733"/>
    </location>
</feature>
<dbReference type="FunCoup" id="A0A4S2MJQ6">
    <property type="interactions" value="530"/>
</dbReference>
<keyword evidence="17" id="KW-1185">Reference proteome</keyword>
<dbReference type="PROSITE" id="PS51292">
    <property type="entry name" value="ZF_RING_CH"/>
    <property type="match status" value="1"/>
</dbReference>
<keyword evidence="6 14" id="KW-0812">Transmembrane</keyword>
<keyword evidence="10" id="KW-0862">Zinc</keyword>
<feature type="transmembrane region" description="Helical" evidence="14">
    <location>
        <begin position="1656"/>
        <end position="1679"/>
    </location>
</feature>
<evidence type="ECO:0000313" key="17">
    <source>
        <dbReference type="Proteomes" id="UP000298138"/>
    </source>
</evidence>
<name>A0A4S2MJQ6_9PEZI</name>
<feature type="transmembrane region" description="Helical" evidence="14">
    <location>
        <begin position="1621"/>
        <end position="1644"/>
    </location>
</feature>
<evidence type="ECO:0000256" key="11">
    <source>
        <dbReference type="ARBA" id="ARBA00022989"/>
    </source>
</evidence>
<feature type="transmembrane region" description="Helical" evidence="14">
    <location>
        <begin position="1024"/>
        <end position="1042"/>
    </location>
</feature>
<feature type="compositionally biased region" description="Polar residues" evidence="13">
    <location>
        <begin position="601"/>
        <end position="622"/>
    </location>
</feature>
<evidence type="ECO:0000256" key="1">
    <source>
        <dbReference type="ARBA" id="ARBA00000900"/>
    </source>
</evidence>
<dbReference type="GO" id="GO:0008270">
    <property type="term" value="F:zinc ion binding"/>
    <property type="evidence" value="ECO:0007669"/>
    <property type="project" value="UniProtKB-KW"/>
</dbReference>
<evidence type="ECO:0000256" key="10">
    <source>
        <dbReference type="ARBA" id="ARBA00022833"/>
    </source>
</evidence>
<sequence length="1735" mass="190296">MNQSPVSTQRPSKPSAPADPDHCRICRSEGTPDEPLYHPCKCSGSIKFVHQDCLMEWLQHSQKKYCELCKTPFTFTKVYDPEMPSTLPMPLFFRQLARHFGRNVVTWFRGLLVAVVWLGWLPWCVRWMWRGWFWMSDGGWWVLQPNMSPSSTSIHTAVTEGPDAATQTSAAVGRGILGFLSSPGLSAQMSPVNGGPSIADQVANVTIGPTLRPVVPTYQGGIFFENNPFETATQWPAVNRAIIDIIEGELLTALIVVSFIIVFLIREWVVTQQPGGEGDDFDGLLIDEAPPDNAAEQDEDMDAEEDNMEEDIPVPAGQDVADEEDLVRAFGPIPLEAEVENDNAVLRPRRLARPRRRRAFGPEEGAEGAEPTPAAVPENEETAEESTGTSTATMVPLRPTLTREATAQASNFRRDLEETNLRTGNTPSLDFGGTGRSTENLFQFGSSSSEFLGSRGSEARSASPQPSVGFGFPAVNVDSADKDETRGKELQTSSEDSTPEAGASSNKHELDTSPIALSEDLKPTVPPVDSDERSSSQSATSSWSAGSFEMLFPPPGTQAESQDKGKGVAIPEPAEADKDGSEWESEDEDEAHIDVYKPGASNWSTTAHYGDASVSSRSTPSSLGDFDQGRLEDVAAHGASLSAAEDIINEPVVEDVQPRSAPQRNIPEERLRATFNHLGGGQPVNNDPEPVQDPVPTEQGNMWNWVNGALPADPQPAPEPPQAPLPPPPPPPDFNNDEEPDAFLRNDMAGLGADAAPLIPDDDAADEFDGIMELIGMRGPIMGLIQNAAISSVLITATVAIGVAFPYVIGKTVMMILAHPILFFFRFPMAAVSFAAEFLVDSVTMTAFTMLLLFDRTIRFLIKPVTVLTPTLSKTAASSKITSFLKDWAADGQYRVMAKFNSVETTYSSLRRFPPSSVPPVGIVVQDAWERFSITFVALLHKFGLGALTTTRLTAGPDEYNLVGLKIPNPAAWAANAWTDTFSSVNFTRAVNNVDKSHSKVIQEIVSHDGIVVPLYKWTTWDRAVVVLLGYMFFTVAGMIYVRRRKITAATREVERVAIEFLEQCGGVMKVVLIIGIEMFVFPLYCGILLDIAMLPLFKDAGIVSRVQFAIDHPITSIFIHWFIGTCYMFHFALFVSMCRKIMRTGVLCFIRDPDDPTFHPVRDVLDRPVVMQLRKIAFSGFIYGVLVLVCLGGVVWSLRASSDLILPIIWASHEPVLEFPIDLLFYNFLVPIAVKLFKPSIGLQAIYGWWFRHCARLLRLSSFMFGERVPEEEGYHHYPTWTAYFLSFITGEKGDATQPVKPSDTPPFGKTYFKRTGRFVRAPASDSLRRPKGSAVFIPVDEDNHRLDVEPSQDPPNGPTGADSPDWKLVYIPPYFRVRVGIVVLGIWVFAAITGVSVTVAPLVLGRVVLRYYVPAQIIINDVYAFSVGAYICGGIALVMAKMTTVVEWIKDTMKPVFEHANTRTEAALTAGKVTLIRGLKLLYMAATIGIIIPSLIALVIEFYIIIPAYTIQSPQFLTYASNPPTPNPTDITLSSSSSLNSTQLPPPPPFPIFPPTPPTPKSPHTLHFIQDWTLGVLYLKLIYRLSTLSETSLPARLLRAAFPTENYLNPDIALVTRHVVAPAIIALSAALLGPVALAWGIVATMKGAGGDTEVWVYRMAFPACLLGGAFVAAVWGVGRVVERWRGMVRDEVYLRGVRVHNHGERKRGRGGEGEEVVAEVDQAVLAVAAERRV</sequence>
<evidence type="ECO:0000256" key="13">
    <source>
        <dbReference type="SAM" id="MobiDB-lite"/>
    </source>
</evidence>
<feature type="transmembrane region" description="Helical" evidence="14">
    <location>
        <begin position="1177"/>
        <end position="1200"/>
    </location>
</feature>
<feature type="transmembrane region" description="Helical" evidence="14">
    <location>
        <begin position="1424"/>
        <end position="1442"/>
    </location>
</feature>
<dbReference type="EC" id="2.3.2.27" evidence="4"/>
<evidence type="ECO:0000259" key="15">
    <source>
        <dbReference type="PROSITE" id="PS51292"/>
    </source>
</evidence>
<dbReference type="PANTHER" id="PTHR13145">
    <property type="entry name" value="SSM4 PROTEIN"/>
    <property type="match status" value="1"/>
</dbReference>
<dbReference type="OrthoDB" id="1108038at2759"/>